<feature type="domain" description="Glycine zipper 2TM" evidence="7">
    <location>
        <begin position="140"/>
        <end position="178"/>
    </location>
</feature>
<evidence type="ECO:0000256" key="3">
    <source>
        <dbReference type="ARBA" id="ARBA00015281"/>
    </source>
</evidence>
<evidence type="ECO:0000256" key="1">
    <source>
        <dbReference type="ARBA" id="ARBA00004459"/>
    </source>
</evidence>
<accession>A0ABX0U374</accession>
<evidence type="ECO:0000259" key="7">
    <source>
        <dbReference type="Pfam" id="PF05433"/>
    </source>
</evidence>
<feature type="signal peptide" evidence="6">
    <location>
        <begin position="1"/>
        <end position="22"/>
    </location>
</feature>
<dbReference type="Proteomes" id="UP000788153">
    <property type="component" value="Unassembled WGS sequence"/>
</dbReference>
<name>A0ABX0U374_9SPHN</name>
<keyword evidence="6" id="KW-0732">Signal</keyword>
<comment type="similarity">
    <text evidence="2">Belongs to the rickettsiale 17 kDa surface antigen family.</text>
</comment>
<dbReference type="EMBL" id="JAASQP010000001">
    <property type="protein sequence ID" value="NIJ23222.1"/>
    <property type="molecule type" value="Genomic_DNA"/>
</dbReference>
<sequence>MRIPMLAMTLAAVALPSVPALAQDNPRQANREYNREVRQANREYKRDVRRAASPRDIRQAQRERNREVRDARQDRREDIRDWRQYRNYSYNRFEPGQNRYYADRYYRQGNYRPLRVTRSSRVYRGSNGSYYCRRSDGTTGLIVGAAAGGILGNLLSNGQSNILGTLLGAGAGGALGSVVDSGRLICR</sequence>
<dbReference type="Pfam" id="PF05433">
    <property type="entry name" value="Rick_17kDa_Anti"/>
    <property type="match status" value="1"/>
</dbReference>
<keyword evidence="4" id="KW-0449">Lipoprotein</keyword>
<evidence type="ECO:0000256" key="2">
    <source>
        <dbReference type="ARBA" id="ARBA00008681"/>
    </source>
</evidence>
<feature type="region of interest" description="Disordered" evidence="5">
    <location>
        <begin position="38"/>
        <end position="75"/>
    </location>
</feature>
<dbReference type="RefSeq" id="WP_140048370.1">
    <property type="nucleotide sequence ID" value="NZ_BAAAEV010000001.1"/>
</dbReference>
<keyword evidence="9" id="KW-1185">Reference proteome</keyword>
<gene>
    <name evidence="8" type="ORF">FHT01_000764</name>
</gene>
<feature type="chain" id="PRO_5047386268" description="17 kDa surface antigen" evidence="6">
    <location>
        <begin position="23"/>
        <end position="187"/>
    </location>
</feature>
<comment type="subcellular location">
    <subcellularLocation>
        <location evidence="1">Cell outer membrane</location>
        <topology evidence="1">Lipid-anchor</topology>
    </subcellularLocation>
</comment>
<evidence type="ECO:0000256" key="6">
    <source>
        <dbReference type="SAM" id="SignalP"/>
    </source>
</evidence>
<dbReference type="InterPro" id="IPR008816">
    <property type="entry name" value="Gly_zipper_2TM_dom"/>
</dbReference>
<evidence type="ECO:0000256" key="5">
    <source>
        <dbReference type="SAM" id="MobiDB-lite"/>
    </source>
</evidence>
<evidence type="ECO:0000256" key="4">
    <source>
        <dbReference type="ARBA" id="ARBA00023288"/>
    </source>
</evidence>
<organism evidence="8 9">
    <name type="scientific">Sphingomonas japonica</name>
    <dbReference type="NCBI Taxonomy" id="511662"/>
    <lineage>
        <taxon>Bacteria</taxon>
        <taxon>Pseudomonadati</taxon>
        <taxon>Pseudomonadota</taxon>
        <taxon>Alphaproteobacteria</taxon>
        <taxon>Sphingomonadales</taxon>
        <taxon>Sphingomonadaceae</taxon>
        <taxon>Sphingomonas</taxon>
    </lineage>
</organism>
<evidence type="ECO:0000313" key="9">
    <source>
        <dbReference type="Proteomes" id="UP000788153"/>
    </source>
</evidence>
<proteinExistence type="inferred from homology"/>
<evidence type="ECO:0000313" key="8">
    <source>
        <dbReference type="EMBL" id="NIJ23222.1"/>
    </source>
</evidence>
<protein>
    <recommendedName>
        <fullName evidence="3">17 kDa surface antigen</fullName>
    </recommendedName>
</protein>
<reference evidence="8 9" key="1">
    <citation type="submission" date="2020-03" db="EMBL/GenBank/DDBJ databases">
        <title>Genomic Encyclopedia of Type Strains, Phase IV (KMG-IV): sequencing the most valuable type-strain genomes for metagenomic binning, comparative biology and taxonomic classification.</title>
        <authorList>
            <person name="Goeker M."/>
        </authorList>
    </citation>
    <scope>NUCLEOTIDE SEQUENCE [LARGE SCALE GENOMIC DNA]</scope>
    <source>
        <strain evidence="8 9">DSM 22753</strain>
    </source>
</reference>
<comment type="caution">
    <text evidence="8">The sequence shown here is derived from an EMBL/GenBank/DDBJ whole genome shotgun (WGS) entry which is preliminary data.</text>
</comment>